<feature type="transmembrane region" description="Helical" evidence="1">
    <location>
        <begin position="47"/>
        <end position="67"/>
    </location>
</feature>
<gene>
    <name evidence="2" type="ORF">JM658_14090</name>
</gene>
<feature type="transmembrane region" description="Helical" evidence="1">
    <location>
        <begin position="74"/>
        <end position="92"/>
    </location>
</feature>
<evidence type="ECO:0000313" key="3">
    <source>
        <dbReference type="Proteomes" id="UP000829517"/>
    </source>
</evidence>
<evidence type="ECO:0008006" key="4">
    <source>
        <dbReference type="Google" id="ProtNLM"/>
    </source>
</evidence>
<proteinExistence type="predicted"/>
<reference evidence="2 3" key="1">
    <citation type="submission" date="2021-01" db="EMBL/GenBank/DDBJ databases">
        <title>Genome sequencing of Joostella atrarenae M1-2 (= KCTC 23194).</title>
        <authorList>
            <person name="Zakaria M.R."/>
            <person name="Lam M.Q."/>
            <person name="Chong C.S."/>
        </authorList>
    </citation>
    <scope>NUCLEOTIDE SEQUENCE [LARGE SCALE GENOMIC DNA]</scope>
    <source>
        <strain evidence="2 3">M1-2</strain>
    </source>
</reference>
<evidence type="ECO:0000313" key="2">
    <source>
        <dbReference type="EMBL" id="MCF8715963.1"/>
    </source>
</evidence>
<keyword evidence="1" id="KW-1133">Transmembrane helix</keyword>
<dbReference type="RefSeq" id="WP_236959928.1">
    <property type="nucleotide sequence ID" value="NZ_JAETXX010000011.1"/>
</dbReference>
<name>A0ABS9J6K0_9FLAO</name>
<protein>
    <recommendedName>
        <fullName evidence="4">DUF3649 domain-containing protein</fullName>
    </recommendedName>
</protein>
<keyword evidence="1" id="KW-0812">Transmembrane</keyword>
<keyword evidence="1" id="KW-0472">Membrane</keyword>
<feature type="transmembrane region" description="Helical" evidence="1">
    <location>
        <begin position="21"/>
        <end position="41"/>
    </location>
</feature>
<dbReference type="Proteomes" id="UP000829517">
    <property type="component" value="Unassembled WGS sequence"/>
</dbReference>
<sequence length="101" mass="11330">MPANKKHLTASPSQRFAKISAGFLGGYLVTITLHLALASWLNHVNVMITSTYSGFILWCVLMILAFLSKNGWKVWALYLLLAGLFYLAFYFGKIYNPIIPS</sequence>
<comment type="caution">
    <text evidence="2">The sequence shown here is derived from an EMBL/GenBank/DDBJ whole genome shotgun (WGS) entry which is preliminary data.</text>
</comment>
<dbReference type="EMBL" id="JAETXX010000011">
    <property type="protein sequence ID" value="MCF8715963.1"/>
    <property type="molecule type" value="Genomic_DNA"/>
</dbReference>
<keyword evidence="3" id="KW-1185">Reference proteome</keyword>
<accession>A0ABS9J6K0</accession>
<organism evidence="2 3">
    <name type="scientific">Joostella atrarenae</name>
    <dbReference type="NCBI Taxonomy" id="679257"/>
    <lineage>
        <taxon>Bacteria</taxon>
        <taxon>Pseudomonadati</taxon>
        <taxon>Bacteroidota</taxon>
        <taxon>Flavobacteriia</taxon>
        <taxon>Flavobacteriales</taxon>
        <taxon>Flavobacteriaceae</taxon>
        <taxon>Joostella</taxon>
    </lineage>
</organism>
<evidence type="ECO:0000256" key="1">
    <source>
        <dbReference type="SAM" id="Phobius"/>
    </source>
</evidence>